<keyword evidence="7" id="KW-1185">Reference proteome</keyword>
<dbReference type="SMART" id="SM00091">
    <property type="entry name" value="PAS"/>
    <property type="match status" value="2"/>
</dbReference>
<name>A0A0D8FRZ0_9ACTN</name>
<dbReference type="Pfam" id="PF13426">
    <property type="entry name" value="PAS_9"/>
    <property type="match status" value="1"/>
</dbReference>
<dbReference type="Pfam" id="PF00989">
    <property type="entry name" value="PAS"/>
    <property type="match status" value="1"/>
</dbReference>
<feature type="domain" description="PAC" evidence="3">
    <location>
        <begin position="350"/>
        <end position="403"/>
    </location>
</feature>
<dbReference type="GO" id="GO:0006355">
    <property type="term" value="P:regulation of DNA-templated transcription"/>
    <property type="evidence" value="ECO:0007669"/>
    <property type="project" value="InterPro"/>
</dbReference>
<dbReference type="GO" id="GO:0071111">
    <property type="term" value="F:cyclic-guanylate-specific phosphodiesterase activity"/>
    <property type="evidence" value="ECO:0007669"/>
    <property type="project" value="UniProtKB-EC"/>
</dbReference>
<dbReference type="STRING" id="1121877.FEAC_22420"/>
<dbReference type="InterPro" id="IPR013767">
    <property type="entry name" value="PAS_fold"/>
</dbReference>
<dbReference type="NCBIfam" id="TIGR00254">
    <property type="entry name" value="GGDEF"/>
    <property type="match status" value="1"/>
</dbReference>
<dbReference type="Pfam" id="PF00990">
    <property type="entry name" value="GGDEF"/>
    <property type="match status" value="1"/>
</dbReference>
<feature type="transmembrane region" description="Helical" evidence="1">
    <location>
        <begin position="111"/>
        <end position="132"/>
    </location>
</feature>
<protein>
    <submittedName>
        <fullName evidence="6">Cyclic di-GMP phosphodiesterase Gmr</fullName>
        <ecNumber evidence="6">3.1.4.52</ecNumber>
    </submittedName>
</protein>
<dbReference type="SMART" id="SM00086">
    <property type="entry name" value="PAC"/>
    <property type="match status" value="2"/>
</dbReference>
<feature type="domain" description="EAL" evidence="4">
    <location>
        <begin position="578"/>
        <end position="834"/>
    </location>
</feature>
<dbReference type="InterPro" id="IPR000014">
    <property type="entry name" value="PAS"/>
</dbReference>
<sequence length="852" mass="93463">MIKTNHPHAAHQPSAKEVVVALAHPPWTNRQFWVAQVLVLIVGILHLIGDIANSHGSSPIPGFVWILPLLIPVVYAGITAGIAGALGSAIVGIMLMLPADLLLPHTTTELWGAWSIYVMAIAIAILTGVAVARSNSIIHMEEITEAMAEEEQRFRLAFDDNPTAMAVVDMDGYLLRVNPSACRLLDRTADELTGTSFLAYTHVNDQAIAADLNQDLAAGKLVQVHYTKRLLRKNGDVIYVEIARSLAKDRTGAPRYVIASIRDLTAEIEAARTVTESEMRFRLAFENNMAGMVLHNHDGRFIDANDAFCRIVGFNVEELAANGSSLFLYPEDAEMAATDRQRVLSNGGSSTQNVRRYRHRSGKIIYVEVARSTVRDEDDKPLCTITSVRDITAERTLTEQLSHQALHDSLTGLPNRIALMDRIAHAQQRINRQGGVNALLLFDLDDFKGINDTHGHHIGDQILVALSDRLRGTLRSSDSLCRLAGDEFVYLAEDLSELSDAELLAARLLEALSAPFTIDNLTIQRSASVGVVAWGPPGDRSAIELIRAADTAMYEAKREGKARYVLYTADMGERAATNFRIAQDLVPAISNGELKMYYQPIVNIGNGKIVGWESLMRWRHPEHGWISPDTFIPLAEQNDLILKLGQFALMQSLATASAWPRKGVGITPPYVGINLSARHFHDPDLLPMVESALKTYDFPPECLVIEITESAALLDIESARRVITSLDELGILLALDDFGTGYSSLSYLAKLHPKIIKIDRSFVSPTVKSPYVQRSLEAIISLCQVLKISVIAEGIETPSQLGALQSLGCELGQGFLFSKAVPANEVDHTESLVLNNWKRAIASLETVDPSPL</sequence>
<dbReference type="PROSITE" id="PS50883">
    <property type="entry name" value="EAL"/>
    <property type="match status" value="1"/>
</dbReference>
<dbReference type="CDD" id="cd01949">
    <property type="entry name" value="GGDEF"/>
    <property type="match status" value="1"/>
</dbReference>
<dbReference type="SMART" id="SM00052">
    <property type="entry name" value="EAL"/>
    <property type="match status" value="1"/>
</dbReference>
<dbReference type="InterPro" id="IPR001633">
    <property type="entry name" value="EAL_dom"/>
</dbReference>
<dbReference type="Gene3D" id="3.30.70.270">
    <property type="match status" value="1"/>
</dbReference>
<dbReference type="InterPro" id="IPR029787">
    <property type="entry name" value="Nucleotide_cyclase"/>
</dbReference>
<organism evidence="6 7">
    <name type="scientific">Ferrimicrobium acidiphilum DSM 19497</name>
    <dbReference type="NCBI Taxonomy" id="1121877"/>
    <lineage>
        <taxon>Bacteria</taxon>
        <taxon>Bacillati</taxon>
        <taxon>Actinomycetota</taxon>
        <taxon>Acidimicrobiia</taxon>
        <taxon>Acidimicrobiales</taxon>
        <taxon>Acidimicrobiaceae</taxon>
        <taxon>Ferrimicrobium</taxon>
    </lineage>
</organism>
<dbReference type="CDD" id="cd00130">
    <property type="entry name" value="PAS"/>
    <property type="match status" value="2"/>
</dbReference>
<dbReference type="Proteomes" id="UP000032336">
    <property type="component" value="Unassembled WGS sequence"/>
</dbReference>
<dbReference type="PROSITE" id="PS50113">
    <property type="entry name" value="PAC"/>
    <property type="match status" value="2"/>
</dbReference>
<dbReference type="EC" id="3.1.4.52" evidence="6"/>
<evidence type="ECO:0000259" key="2">
    <source>
        <dbReference type="PROSITE" id="PS50112"/>
    </source>
</evidence>
<proteinExistence type="predicted"/>
<dbReference type="Gene3D" id="3.30.450.20">
    <property type="entry name" value="PAS domain"/>
    <property type="match status" value="2"/>
</dbReference>
<dbReference type="SUPFAM" id="SSF141868">
    <property type="entry name" value="EAL domain-like"/>
    <property type="match status" value="1"/>
</dbReference>
<feature type="transmembrane region" description="Helical" evidence="1">
    <location>
        <begin position="32"/>
        <end position="52"/>
    </location>
</feature>
<keyword evidence="6" id="KW-0378">Hydrolase</keyword>
<evidence type="ECO:0000259" key="3">
    <source>
        <dbReference type="PROSITE" id="PS50113"/>
    </source>
</evidence>
<gene>
    <name evidence="6" type="primary">gmr6</name>
    <name evidence="6" type="ORF">FEAC_22420</name>
</gene>
<evidence type="ECO:0000313" key="7">
    <source>
        <dbReference type="Proteomes" id="UP000032336"/>
    </source>
</evidence>
<dbReference type="CDD" id="cd01948">
    <property type="entry name" value="EAL"/>
    <property type="match status" value="1"/>
</dbReference>
<reference evidence="6 7" key="1">
    <citation type="submission" date="2015-01" db="EMBL/GenBank/DDBJ databases">
        <title>Draft genome of the acidophilic iron oxidizer Ferrimicrobium acidiphilum strain T23.</title>
        <authorList>
            <person name="Poehlein A."/>
            <person name="Eisen S."/>
            <person name="Schloemann M."/>
            <person name="Johnson B.D."/>
            <person name="Daniel R."/>
            <person name="Muehling M."/>
        </authorList>
    </citation>
    <scope>NUCLEOTIDE SEQUENCE [LARGE SCALE GENOMIC DNA]</scope>
    <source>
        <strain evidence="6 7">T23</strain>
    </source>
</reference>
<dbReference type="InterPro" id="IPR000160">
    <property type="entry name" value="GGDEF_dom"/>
</dbReference>
<feature type="domain" description="PAS" evidence="2">
    <location>
        <begin position="277"/>
        <end position="347"/>
    </location>
</feature>
<dbReference type="InterPro" id="IPR052155">
    <property type="entry name" value="Biofilm_reg_signaling"/>
</dbReference>
<feature type="domain" description="PAC" evidence="3">
    <location>
        <begin position="224"/>
        <end position="276"/>
    </location>
</feature>
<evidence type="ECO:0000259" key="4">
    <source>
        <dbReference type="PROSITE" id="PS50883"/>
    </source>
</evidence>
<dbReference type="eggNOG" id="COG5001">
    <property type="taxonomic scope" value="Bacteria"/>
</dbReference>
<dbReference type="InterPro" id="IPR043128">
    <property type="entry name" value="Rev_trsase/Diguanyl_cyclase"/>
</dbReference>
<keyword evidence="1" id="KW-0812">Transmembrane</keyword>
<keyword evidence="1" id="KW-1133">Transmembrane helix</keyword>
<dbReference type="SMART" id="SM00267">
    <property type="entry name" value="GGDEF"/>
    <property type="match status" value="1"/>
</dbReference>
<dbReference type="AlphaFoldDB" id="A0A0D8FRZ0"/>
<comment type="caution">
    <text evidence="6">The sequence shown here is derived from an EMBL/GenBank/DDBJ whole genome shotgun (WGS) entry which is preliminary data.</text>
</comment>
<dbReference type="SUPFAM" id="SSF55785">
    <property type="entry name" value="PYP-like sensor domain (PAS domain)"/>
    <property type="match status" value="2"/>
</dbReference>
<dbReference type="NCBIfam" id="TIGR00229">
    <property type="entry name" value="sensory_box"/>
    <property type="match status" value="2"/>
</dbReference>
<dbReference type="Pfam" id="PF00563">
    <property type="entry name" value="EAL"/>
    <property type="match status" value="1"/>
</dbReference>
<dbReference type="SUPFAM" id="SSF55073">
    <property type="entry name" value="Nucleotide cyclase"/>
    <property type="match status" value="1"/>
</dbReference>
<dbReference type="InterPro" id="IPR035919">
    <property type="entry name" value="EAL_sf"/>
</dbReference>
<dbReference type="Gene3D" id="3.20.20.450">
    <property type="entry name" value="EAL domain"/>
    <property type="match status" value="1"/>
</dbReference>
<dbReference type="InterPro" id="IPR000700">
    <property type="entry name" value="PAS-assoc_C"/>
</dbReference>
<evidence type="ECO:0000259" key="5">
    <source>
        <dbReference type="PROSITE" id="PS50887"/>
    </source>
</evidence>
<dbReference type="EMBL" id="JXUW01000023">
    <property type="protein sequence ID" value="KJE76048.1"/>
    <property type="molecule type" value="Genomic_DNA"/>
</dbReference>
<dbReference type="PANTHER" id="PTHR44757">
    <property type="entry name" value="DIGUANYLATE CYCLASE DGCP"/>
    <property type="match status" value="1"/>
</dbReference>
<dbReference type="PROSITE" id="PS50887">
    <property type="entry name" value="GGDEF"/>
    <property type="match status" value="1"/>
</dbReference>
<feature type="domain" description="GGDEF" evidence="5">
    <location>
        <begin position="435"/>
        <end position="569"/>
    </location>
</feature>
<dbReference type="InterPro" id="IPR035965">
    <property type="entry name" value="PAS-like_dom_sf"/>
</dbReference>
<accession>A0A0D8FRZ0</accession>
<dbReference type="PROSITE" id="PS50112">
    <property type="entry name" value="PAS"/>
    <property type="match status" value="2"/>
</dbReference>
<evidence type="ECO:0000256" key="1">
    <source>
        <dbReference type="SAM" id="Phobius"/>
    </source>
</evidence>
<dbReference type="PANTHER" id="PTHR44757:SF2">
    <property type="entry name" value="BIOFILM ARCHITECTURE MAINTENANCE PROTEIN MBAA"/>
    <property type="match status" value="1"/>
</dbReference>
<evidence type="ECO:0000313" key="6">
    <source>
        <dbReference type="EMBL" id="KJE76048.1"/>
    </source>
</evidence>
<keyword evidence="1" id="KW-0472">Membrane</keyword>
<feature type="domain" description="PAS" evidence="2">
    <location>
        <begin position="150"/>
        <end position="220"/>
    </location>
</feature>
<feature type="transmembrane region" description="Helical" evidence="1">
    <location>
        <begin position="64"/>
        <end position="91"/>
    </location>
</feature>
<dbReference type="InterPro" id="IPR001610">
    <property type="entry name" value="PAC"/>
</dbReference>